<keyword evidence="1" id="KW-0812">Transmembrane</keyword>
<feature type="transmembrane region" description="Helical" evidence="1">
    <location>
        <begin position="108"/>
        <end position="126"/>
    </location>
</feature>
<feature type="transmembrane region" description="Helical" evidence="1">
    <location>
        <begin position="80"/>
        <end position="96"/>
    </location>
</feature>
<feature type="transmembrane region" description="Helical" evidence="1">
    <location>
        <begin position="23"/>
        <end position="46"/>
    </location>
</feature>
<dbReference type="AlphaFoldDB" id="A0A3N5XZI8"/>
<dbReference type="RefSeq" id="WP_124028084.1">
    <property type="nucleotide sequence ID" value="NZ_JBHRSN010000006.1"/>
</dbReference>
<name>A0A3N5XZI8_9ALTE</name>
<dbReference type="PANTHER" id="PTHR37308">
    <property type="entry name" value="INTEGRAL MEMBRANE PROTEIN"/>
    <property type="match status" value="1"/>
</dbReference>
<keyword evidence="3" id="KW-1185">Reference proteome</keyword>
<protein>
    <submittedName>
        <fullName evidence="2">DUF368 domain-containing protein</fullName>
    </submittedName>
</protein>
<dbReference type="Proteomes" id="UP000275281">
    <property type="component" value="Unassembled WGS sequence"/>
</dbReference>
<feature type="transmembrane region" description="Helical" evidence="1">
    <location>
        <begin position="204"/>
        <end position="228"/>
    </location>
</feature>
<dbReference type="EMBL" id="RPOK01000003">
    <property type="protein sequence ID" value="RPJ66727.1"/>
    <property type="molecule type" value="Genomic_DNA"/>
</dbReference>
<keyword evidence="1" id="KW-1133">Transmembrane helix</keyword>
<evidence type="ECO:0000313" key="3">
    <source>
        <dbReference type="Proteomes" id="UP000275281"/>
    </source>
</evidence>
<gene>
    <name evidence="2" type="ORF">DRW07_11670</name>
</gene>
<proteinExistence type="predicted"/>
<evidence type="ECO:0000256" key="1">
    <source>
        <dbReference type="SAM" id="Phobius"/>
    </source>
</evidence>
<keyword evidence="1" id="KW-0472">Membrane</keyword>
<feature type="transmembrane region" description="Helical" evidence="1">
    <location>
        <begin position="132"/>
        <end position="152"/>
    </location>
</feature>
<sequence length="302" mass="32776">MSDVIKDAPLGVRGSLILMLKGAVMGAADIVPGVSGGTIAFIFGIYERFIQALSRADMKAFSLLKRFDIKGLWRHFDGQFLLPIFLGILISIVTLAKGVSWMLEHQPVLLWSLFNGLIVFSLPFFIKAITWHVKTLLMVPLGIAFALAINLISGNIHDPNLLQVFLAGTIAISALLLPGISGAFILVLLGMYEPVVSALKALDITVLSVFASGCLVGMLTTSKLIALCLSRFHDVLIAFLMGVVIGALYRIWPWKLADSPVSWAAFAANGNDPQYPMSALFFAIGGGLMFLLQQIDKRREAE</sequence>
<accession>A0A3N5XZI8</accession>
<comment type="caution">
    <text evidence="2">The sequence shown here is derived from an EMBL/GenBank/DDBJ whole genome shotgun (WGS) entry which is preliminary data.</text>
</comment>
<evidence type="ECO:0000313" key="2">
    <source>
        <dbReference type="EMBL" id="RPJ66727.1"/>
    </source>
</evidence>
<reference evidence="2 3" key="1">
    <citation type="submission" date="2018-11" db="EMBL/GenBank/DDBJ databases">
        <authorList>
            <person name="Ye M.-Q."/>
            <person name="Du Z.-J."/>
        </authorList>
    </citation>
    <scope>NUCLEOTIDE SEQUENCE [LARGE SCALE GENOMIC DNA]</scope>
    <source>
        <strain evidence="2 3">U0105</strain>
    </source>
</reference>
<feature type="transmembrane region" description="Helical" evidence="1">
    <location>
        <begin position="164"/>
        <end position="192"/>
    </location>
</feature>
<feature type="transmembrane region" description="Helical" evidence="1">
    <location>
        <begin position="235"/>
        <end position="254"/>
    </location>
</feature>
<dbReference type="Pfam" id="PF04018">
    <property type="entry name" value="VCA0040-like"/>
    <property type="match status" value="1"/>
</dbReference>
<dbReference type="InterPro" id="IPR007163">
    <property type="entry name" value="VCA0040-like"/>
</dbReference>
<organism evidence="2 3">
    <name type="scientific">Alteromonas sediminis</name>
    <dbReference type="NCBI Taxonomy" id="2259342"/>
    <lineage>
        <taxon>Bacteria</taxon>
        <taxon>Pseudomonadati</taxon>
        <taxon>Pseudomonadota</taxon>
        <taxon>Gammaproteobacteria</taxon>
        <taxon>Alteromonadales</taxon>
        <taxon>Alteromonadaceae</taxon>
        <taxon>Alteromonas/Salinimonas group</taxon>
        <taxon>Alteromonas</taxon>
    </lineage>
</organism>
<dbReference type="PANTHER" id="PTHR37308:SF1">
    <property type="entry name" value="POLYPRENYL-PHOSPHATE TRANSPORTER"/>
    <property type="match status" value="1"/>
</dbReference>
<dbReference type="OrthoDB" id="9793746at2"/>
<feature type="transmembrane region" description="Helical" evidence="1">
    <location>
        <begin position="274"/>
        <end position="292"/>
    </location>
</feature>